<dbReference type="OrthoDB" id="5366687at2759"/>
<evidence type="ECO:0000256" key="1">
    <source>
        <dbReference type="SAM" id="MobiDB-lite"/>
    </source>
</evidence>
<accession>N1PD24</accession>
<feature type="compositionally biased region" description="Low complexity" evidence="1">
    <location>
        <begin position="125"/>
        <end position="141"/>
    </location>
</feature>
<dbReference type="OMA" id="ADWCLRQ"/>
<evidence type="ECO:0000313" key="3">
    <source>
        <dbReference type="Proteomes" id="UP000016933"/>
    </source>
</evidence>
<proteinExistence type="predicted"/>
<dbReference type="AlphaFoldDB" id="N1PD24"/>
<dbReference type="EMBL" id="KB446547">
    <property type="protein sequence ID" value="EME38334.1"/>
    <property type="molecule type" value="Genomic_DNA"/>
</dbReference>
<dbReference type="STRING" id="675120.N1PD24"/>
<protein>
    <submittedName>
        <fullName evidence="2">Uncharacterized protein</fullName>
    </submittedName>
</protein>
<dbReference type="Proteomes" id="UP000016933">
    <property type="component" value="Unassembled WGS sequence"/>
</dbReference>
<evidence type="ECO:0000313" key="2">
    <source>
        <dbReference type="EMBL" id="EME38334.1"/>
    </source>
</evidence>
<gene>
    <name evidence="2" type="ORF">DOTSEDRAFT_140392</name>
</gene>
<sequence length="246" mass="27254">MNEEQRITVCKASLSQIHAMLRTAPQNWGNYLALARTISVHLDSTTFMQQLNRTQEQTWVITGLQRLASIEADSGGVPDIAAWCARQWLTIHHRDPDNLAALQGLGEIWLMKAQPALVRIHGIDGSSSRTGSSQSQRSSQSFNSARDNELSAQQLAEAERRAATTDYVEARGHLQPAKDYLERAISSATSKRTLSGDLLAMTAEAYMSIGNASSPRVNEQYFRRALQLLRAATEIEGYSLSTHLKQ</sequence>
<reference evidence="3" key="1">
    <citation type="journal article" date="2012" name="PLoS Genet.">
        <title>The genomes of the fungal plant pathogens Cladosporium fulvum and Dothistroma septosporum reveal adaptation to different hosts and lifestyles but also signatures of common ancestry.</title>
        <authorList>
            <person name="de Wit P.J.G.M."/>
            <person name="van der Burgt A."/>
            <person name="Oekmen B."/>
            <person name="Stergiopoulos I."/>
            <person name="Abd-Elsalam K.A."/>
            <person name="Aerts A.L."/>
            <person name="Bahkali A.H."/>
            <person name="Beenen H.G."/>
            <person name="Chettri P."/>
            <person name="Cox M.P."/>
            <person name="Datema E."/>
            <person name="de Vries R.P."/>
            <person name="Dhillon B."/>
            <person name="Ganley A.R."/>
            <person name="Griffiths S.A."/>
            <person name="Guo Y."/>
            <person name="Hamelin R.C."/>
            <person name="Henrissat B."/>
            <person name="Kabir M.S."/>
            <person name="Jashni M.K."/>
            <person name="Kema G."/>
            <person name="Klaubauf S."/>
            <person name="Lapidus A."/>
            <person name="Levasseur A."/>
            <person name="Lindquist E."/>
            <person name="Mehrabi R."/>
            <person name="Ohm R.A."/>
            <person name="Owen T.J."/>
            <person name="Salamov A."/>
            <person name="Schwelm A."/>
            <person name="Schijlen E."/>
            <person name="Sun H."/>
            <person name="van den Burg H.A."/>
            <person name="van Ham R.C.H.J."/>
            <person name="Zhang S."/>
            <person name="Goodwin S.B."/>
            <person name="Grigoriev I.V."/>
            <person name="Collemare J."/>
            <person name="Bradshaw R.E."/>
        </authorList>
    </citation>
    <scope>NUCLEOTIDE SEQUENCE [LARGE SCALE GENOMIC DNA]</scope>
    <source>
        <strain evidence="3">NZE10 / CBS 128990</strain>
    </source>
</reference>
<keyword evidence="3" id="KW-1185">Reference proteome</keyword>
<organism evidence="2 3">
    <name type="scientific">Dothistroma septosporum (strain NZE10 / CBS 128990)</name>
    <name type="common">Red band needle blight fungus</name>
    <name type="synonym">Mycosphaerella pini</name>
    <dbReference type="NCBI Taxonomy" id="675120"/>
    <lineage>
        <taxon>Eukaryota</taxon>
        <taxon>Fungi</taxon>
        <taxon>Dikarya</taxon>
        <taxon>Ascomycota</taxon>
        <taxon>Pezizomycotina</taxon>
        <taxon>Dothideomycetes</taxon>
        <taxon>Dothideomycetidae</taxon>
        <taxon>Mycosphaerellales</taxon>
        <taxon>Mycosphaerellaceae</taxon>
        <taxon>Dothistroma</taxon>
    </lineage>
</organism>
<reference evidence="2 3" key="2">
    <citation type="journal article" date="2012" name="PLoS Pathog.">
        <title>Diverse lifestyles and strategies of plant pathogenesis encoded in the genomes of eighteen Dothideomycetes fungi.</title>
        <authorList>
            <person name="Ohm R.A."/>
            <person name="Feau N."/>
            <person name="Henrissat B."/>
            <person name="Schoch C.L."/>
            <person name="Horwitz B.A."/>
            <person name="Barry K.W."/>
            <person name="Condon B.J."/>
            <person name="Copeland A.C."/>
            <person name="Dhillon B."/>
            <person name="Glaser F."/>
            <person name="Hesse C.N."/>
            <person name="Kosti I."/>
            <person name="LaButti K."/>
            <person name="Lindquist E.A."/>
            <person name="Lucas S."/>
            <person name="Salamov A.A."/>
            <person name="Bradshaw R.E."/>
            <person name="Ciuffetti L."/>
            <person name="Hamelin R.C."/>
            <person name="Kema G.H.J."/>
            <person name="Lawrence C."/>
            <person name="Scott J.A."/>
            <person name="Spatafora J.W."/>
            <person name="Turgeon B.G."/>
            <person name="de Wit P.J.G.M."/>
            <person name="Zhong S."/>
            <person name="Goodwin S.B."/>
            <person name="Grigoriev I.V."/>
        </authorList>
    </citation>
    <scope>NUCLEOTIDE SEQUENCE [LARGE SCALE GENOMIC DNA]</scope>
    <source>
        <strain evidence="3">NZE10 / CBS 128990</strain>
    </source>
</reference>
<feature type="region of interest" description="Disordered" evidence="1">
    <location>
        <begin position="123"/>
        <end position="156"/>
    </location>
</feature>
<name>N1PD24_DOTSN</name>
<dbReference type="eggNOG" id="ENOG502S7P3">
    <property type="taxonomic scope" value="Eukaryota"/>
</dbReference>
<dbReference type="HOGENOM" id="CLU_075340_0_0_1"/>